<protein>
    <submittedName>
        <fullName evidence="2">Uncharacterized protein</fullName>
    </submittedName>
</protein>
<name>A0A6V7V8R4_MELEN</name>
<evidence type="ECO:0000313" key="2">
    <source>
        <dbReference type="EMBL" id="CAD2171320.1"/>
    </source>
</evidence>
<accession>A0A6V7V8R4</accession>
<gene>
    <name evidence="2" type="ORF">MENT_LOCUS22782</name>
</gene>
<comment type="caution">
    <text evidence="2">The sequence shown here is derived from an EMBL/GenBank/DDBJ whole genome shotgun (WGS) entry which is preliminary data.</text>
</comment>
<sequence length="158" mass="18536">MEEIRFSGPQKRIIALQKHSKDKRICNNIYFCGINDQGSFTLISPKLPSIEEKNQIQMEEENCNIINKNLNKKIKSEKQTAFSRLVEIDEEKKIEKKKRKNKKNEENEEEEDKSLKKPRYLLKQVSIKKIIDGPAYTLPSISVLAQRFVQACLVRRRS</sequence>
<dbReference type="Proteomes" id="UP000580250">
    <property type="component" value="Unassembled WGS sequence"/>
</dbReference>
<feature type="region of interest" description="Disordered" evidence="1">
    <location>
        <begin position="93"/>
        <end position="115"/>
    </location>
</feature>
<evidence type="ECO:0000313" key="3">
    <source>
        <dbReference type="Proteomes" id="UP000580250"/>
    </source>
</evidence>
<evidence type="ECO:0000256" key="1">
    <source>
        <dbReference type="SAM" id="MobiDB-lite"/>
    </source>
</evidence>
<reference evidence="2 3" key="1">
    <citation type="submission" date="2020-08" db="EMBL/GenBank/DDBJ databases">
        <authorList>
            <person name="Koutsovoulos G."/>
            <person name="Danchin GJ E."/>
        </authorList>
    </citation>
    <scope>NUCLEOTIDE SEQUENCE [LARGE SCALE GENOMIC DNA]</scope>
</reference>
<organism evidence="2 3">
    <name type="scientific">Meloidogyne enterolobii</name>
    <name type="common">Root-knot nematode worm</name>
    <name type="synonym">Meloidogyne mayaguensis</name>
    <dbReference type="NCBI Taxonomy" id="390850"/>
    <lineage>
        <taxon>Eukaryota</taxon>
        <taxon>Metazoa</taxon>
        <taxon>Ecdysozoa</taxon>
        <taxon>Nematoda</taxon>
        <taxon>Chromadorea</taxon>
        <taxon>Rhabditida</taxon>
        <taxon>Tylenchina</taxon>
        <taxon>Tylenchomorpha</taxon>
        <taxon>Tylenchoidea</taxon>
        <taxon>Meloidogynidae</taxon>
        <taxon>Meloidogyninae</taxon>
        <taxon>Meloidogyne</taxon>
    </lineage>
</organism>
<dbReference type="EMBL" id="CAJEWN010000181">
    <property type="protein sequence ID" value="CAD2171320.1"/>
    <property type="molecule type" value="Genomic_DNA"/>
</dbReference>
<dbReference type="OrthoDB" id="4096at2759"/>
<proteinExistence type="predicted"/>
<dbReference type="AlphaFoldDB" id="A0A6V7V8R4"/>